<dbReference type="GeneID" id="140021160"/>
<dbReference type="RefSeq" id="XP_071928033.1">
    <property type="nucleotide sequence ID" value="XM_072071932.1"/>
</dbReference>
<accession>A0ABM4W8B8</accession>
<protein>
    <recommendedName>
        <fullName evidence="3">Reverse transcriptase domain-containing protein</fullName>
    </recommendedName>
</protein>
<proteinExistence type="predicted"/>
<sequence length="265" mass="29790">MTFFHAVVTERRMKSVIHRIQKSNREWVDDETSICAEAVSFFQDLFTEEGSRPSSEMLEIIPTILTEQDNMELTEVPSLNEVKKVIFSMDGDSAAGPDGFTGKFFTEAWEVVAEDVHRAIMSFFCGAMLPRSVTATAIVSLTKAQCPQDFTQCRLISLCNFVNKVFLIQVLRHFGFSELWIDMVWLLISNVWFSVIVNGLPHGFFKSTRGLRQGDQISPALFVIGAEILSQALNPLAGHCSFRPFKIPSSCPLVTHLAYADDERP</sequence>
<dbReference type="InterPro" id="IPR052343">
    <property type="entry name" value="Retrotransposon-Effector_Assoc"/>
</dbReference>
<dbReference type="PANTHER" id="PTHR46890:SF48">
    <property type="entry name" value="RNA-DIRECTED DNA POLYMERASE"/>
    <property type="match status" value="1"/>
</dbReference>
<evidence type="ECO:0000313" key="2">
    <source>
        <dbReference type="RefSeq" id="XP_071928033.1"/>
    </source>
</evidence>
<dbReference type="Proteomes" id="UP001652660">
    <property type="component" value="Chromosome 11e"/>
</dbReference>
<dbReference type="PANTHER" id="PTHR46890">
    <property type="entry name" value="NON-LTR RETROLELEMENT REVERSE TRANSCRIPTASE-LIKE PROTEIN-RELATED"/>
    <property type="match status" value="1"/>
</dbReference>
<reference evidence="2" key="1">
    <citation type="submission" date="2025-08" db="UniProtKB">
        <authorList>
            <consortium name="RefSeq"/>
        </authorList>
    </citation>
    <scope>IDENTIFICATION</scope>
    <source>
        <tissue evidence="2">Leaves</tissue>
    </source>
</reference>
<keyword evidence="1" id="KW-1185">Reference proteome</keyword>
<organism evidence="1 2">
    <name type="scientific">Coffea arabica</name>
    <name type="common">Arabian coffee</name>
    <dbReference type="NCBI Taxonomy" id="13443"/>
    <lineage>
        <taxon>Eukaryota</taxon>
        <taxon>Viridiplantae</taxon>
        <taxon>Streptophyta</taxon>
        <taxon>Embryophyta</taxon>
        <taxon>Tracheophyta</taxon>
        <taxon>Spermatophyta</taxon>
        <taxon>Magnoliopsida</taxon>
        <taxon>eudicotyledons</taxon>
        <taxon>Gunneridae</taxon>
        <taxon>Pentapetalae</taxon>
        <taxon>asterids</taxon>
        <taxon>lamiids</taxon>
        <taxon>Gentianales</taxon>
        <taxon>Rubiaceae</taxon>
        <taxon>Ixoroideae</taxon>
        <taxon>Gardenieae complex</taxon>
        <taxon>Bertiereae - Coffeeae clade</taxon>
        <taxon>Coffeeae</taxon>
        <taxon>Coffea</taxon>
    </lineage>
</organism>
<gene>
    <name evidence="2" type="primary">LOC140021160</name>
</gene>
<evidence type="ECO:0000313" key="1">
    <source>
        <dbReference type="Proteomes" id="UP001652660"/>
    </source>
</evidence>
<name>A0ABM4W8B8_COFAR</name>
<evidence type="ECO:0008006" key="3">
    <source>
        <dbReference type="Google" id="ProtNLM"/>
    </source>
</evidence>